<dbReference type="PANTHER" id="PTHR42973:SF22">
    <property type="entry name" value="FAD-BINDING PCMH-TYPE DOMAIN-CONTAINING PROTEIN-RELATED"/>
    <property type="match status" value="1"/>
</dbReference>
<evidence type="ECO:0000256" key="1">
    <source>
        <dbReference type="ARBA" id="ARBA00005466"/>
    </source>
</evidence>
<dbReference type="PROSITE" id="PS51387">
    <property type="entry name" value="FAD_PCMH"/>
    <property type="match status" value="2"/>
</dbReference>
<comment type="similarity">
    <text evidence="1">Belongs to the oxygen-dependent FAD-linked oxidoreductase family.</text>
</comment>
<gene>
    <name evidence="6" type="ORF">N8I77_010723</name>
</gene>
<keyword evidence="7" id="KW-1185">Reference proteome</keyword>
<evidence type="ECO:0000313" key="6">
    <source>
        <dbReference type="EMBL" id="KAK2601260.1"/>
    </source>
</evidence>
<dbReference type="Gene3D" id="3.30.465.10">
    <property type="match status" value="2"/>
</dbReference>
<evidence type="ECO:0000313" key="7">
    <source>
        <dbReference type="Proteomes" id="UP001265746"/>
    </source>
</evidence>
<dbReference type="InterPro" id="IPR036318">
    <property type="entry name" value="FAD-bd_PCMH-like_sf"/>
</dbReference>
<sequence>MRKNTPLLLFVFGGCETEHLIKLSIAVFCFSSRSGPIESCIPWKCRTQHRPSFQASMQPACIVLGQSTEDVSAAVKSLVELYEDSKSCHFAIRSGGHTSWAGASNIQYGAVIDLGSINTVEIASNKSTVSVGVGATWADVYKALDPHGLSVNGGRASTVGVGGLTLGSGLSYTSPRYGWTCDAVSQFQIVLADGSVVLASSTNQPALFSALKGGSNNLGSEFVHGVSLHRENQEAIVVTRITFETFRQDSVWSGTVYSLASSAEEVIDNFIAVNSATSYDEYASVITSFVCNQARSLSVIANLLQYTKQVSGTPATFDDFMEVPKIYSSTSVASVLTTTEATAALSPGGDRSLTYTVTLLSTKEVIQAAFEKWNTSYPANKDPLPPNIYRHSATTNALGLAGRTDALVIVELSVSWANPSDDALVNCTARVLVDNIIATAKSLGGYDPYIFANYANKDQAQEVINSYGAETVKFLKQVRQEVDPKGVFTHLVSGGKEEMTAITSLRRCEALVQLLGAEKVSLPGSSAYAATLSSYFALQASSIRPLCFVTPHTASDVSIAVQSLAADAAAGSCSFAIRSGGHMWNPGASNAPDGVTVDLSRLNSIDVNARDSTVSLGPAATWDAVFAKLEPLGLGVAGGRIAGVGVGGLTLGGGLSHFSPRYGWTCDTATAFEIVLADGSIVEASEVQNKDLFRGLRGGSNNFGVVTRINLGTFKQGPVWAATIYSPLSTVDDQIKIFANLLAAEDYDENASFFTGFGYSQTNKMTVVVNNLVYTKAVEHPTYYQEFLDQPSIYSSSSLTNMTALTQQQASFLPPGMSRYLFATTTFIPTEEMLRAAYEAYSSSLEGVKDIKGLTWSLSFEPLPPKIYQRGAAENTMGFADRKGARVVCLLSQAWSDEADNVRATTESEALVGAIEKAARDLGAYDPYVYLNYAADWQDPILSYGGNSVQQLQDLRARVDPTGVFTRLVPGGFKISSREGQVVLTDCEQ</sequence>
<proteinExistence type="inferred from homology"/>
<dbReference type="InterPro" id="IPR016166">
    <property type="entry name" value="FAD-bd_PCMH"/>
</dbReference>
<name>A0AAD9S7N2_PHOAM</name>
<reference evidence="6" key="1">
    <citation type="submission" date="2023-06" db="EMBL/GenBank/DDBJ databases">
        <authorList>
            <person name="Noh H."/>
        </authorList>
    </citation>
    <scope>NUCLEOTIDE SEQUENCE</scope>
    <source>
        <strain evidence="6">DUCC20226</strain>
    </source>
</reference>
<evidence type="ECO:0000256" key="3">
    <source>
        <dbReference type="ARBA" id="ARBA00022827"/>
    </source>
</evidence>
<keyword evidence="2" id="KW-0285">Flavoprotein</keyword>
<dbReference type="GO" id="GO:0071949">
    <property type="term" value="F:FAD binding"/>
    <property type="evidence" value="ECO:0007669"/>
    <property type="project" value="InterPro"/>
</dbReference>
<feature type="domain" description="FAD-binding PCMH-type" evidence="5">
    <location>
        <begin position="541"/>
        <end position="716"/>
    </location>
</feature>
<dbReference type="SUPFAM" id="SSF56176">
    <property type="entry name" value="FAD-binding/transporter-associated domain-like"/>
    <property type="match status" value="2"/>
</dbReference>
<evidence type="ECO:0000256" key="2">
    <source>
        <dbReference type="ARBA" id="ARBA00022630"/>
    </source>
</evidence>
<protein>
    <recommendedName>
        <fullName evidence="5">FAD-binding PCMH-type domain-containing protein</fullName>
    </recommendedName>
</protein>
<keyword evidence="3" id="KW-0274">FAD</keyword>
<dbReference type="EMBL" id="JAUJFL010000006">
    <property type="protein sequence ID" value="KAK2601260.1"/>
    <property type="molecule type" value="Genomic_DNA"/>
</dbReference>
<dbReference type="InterPro" id="IPR016169">
    <property type="entry name" value="FAD-bd_PCMH_sub2"/>
</dbReference>
<dbReference type="PANTHER" id="PTHR42973">
    <property type="entry name" value="BINDING OXIDOREDUCTASE, PUTATIVE (AFU_ORTHOLOGUE AFUA_1G17690)-RELATED"/>
    <property type="match status" value="1"/>
</dbReference>
<dbReference type="Proteomes" id="UP001265746">
    <property type="component" value="Unassembled WGS sequence"/>
</dbReference>
<evidence type="ECO:0000256" key="4">
    <source>
        <dbReference type="ARBA" id="ARBA00023002"/>
    </source>
</evidence>
<dbReference type="InterPro" id="IPR006094">
    <property type="entry name" value="Oxid_FAD_bind_N"/>
</dbReference>
<dbReference type="AlphaFoldDB" id="A0AAD9S7N2"/>
<accession>A0AAD9S7N2</accession>
<dbReference type="InterPro" id="IPR050416">
    <property type="entry name" value="FAD-linked_Oxidoreductase"/>
</dbReference>
<dbReference type="PROSITE" id="PS51257">
    <property type="entry name" value="PROKAR_LIPOPROTEIN"/>
    <property type="match status" value="1"/>
</dbReference>
<evidence type="ECO:0000259" key="5">
    <source>
        <dbReference type="PROSITE" id="PS51387"/>
    </source>
</evidence>
<keyword evidence="4" id="KW-0560">Oxidoreductase</keyword>
<dbReference type="Pfam" id="PF01565">
    <property type="entry name" value="FAD_binding_4"/>
    <property type="match status" value="2"/>
</dbReference>
<comment type="caution">
    <text evidence="6">The sequence shown here is derived from an EMBL/GenBank/DDBJ whole genome shotgun (WGS) entry which is preliminary data.</text>
</comment>
<feature type="domain" description="FAD-binding PCMH-type" evidence="5">
    <location>
        <begin position="55"/>
        <end position="248"/>
    </location>
</feature>
<organism evidence="6 7">
    <name type="scientific">Phomopsis amygdali</name>
    <name type="common">Fusicoccum amygdali</name>
    <dbReference type="NCBI Taxonomy" id="1214568"/>
    <lineage>
        <taxon>Eukaryota</taxon>
        <taxon>Fungi</taxon>
        <taxon>Dikarya</taxon>
        <taxon>Ascomycota</taxon>
        <taxon>Pezizomycotina</taxon>
        <taxon>Sordariomycetes</taxon>
        <taxon>Sordariomycetidae</taxon>
        <taxon>Diaporthales</taxon>
        <taxon>Diaporthaceae</taxon>
        <taxon>Diaporthe</taxon>
    </lineage>
</organism>
<dbReference type="GO" id="GO:0016491">
    <property type="term" value="F:oxidoreductase activity"/>
    <property type="evidence" value="ECO:0007669"/>
    <property type="project" value="UniProtKB-KW"/>
</dbReference>